<accession>A0A9D1VAX1</accession>
<comment type="cofactor">
    <cofactor evidence="1">
        <name>Fe cation</name>
        <dbReference type="ChEBI" id="CHEBI:24875"/>
    </cofactor>
</comment>
<dbReference type="CDD" id="cd01049">
    <property type="entry name" value="RNRR2"/>
    <property type="match status" value="1"/>
</dbReference>
<protein>
    <recommendedName>
        <fullName evidence="3">ribonucleoside-diphosphate reductase</fullName>
        <ecNumber evidence="3">1.17.4.1</ecNumber>
    </recommendedName>
</protein>
<dbReference type="Pfam" id="PF00268">
    <property type="entry name" value="Ribonuc_red_sm"/>
    <property type="match status" value="1"/>
</dbReference>
<dbReference type="Gene3D" id="1.10.620.20">
    <property type="entry name" value="Ribonucleotide Reductase, subunit A"/>
    <property type="match status" value="1"/>
</dbReference>
<evidence type="ECO:0000256" key="2">
    <source>
        <dbReference type="ARBA" id="ARBA00009303"/>
    </source>
</evidence>
<reference evidence="4" key="1">
    <citation type="journal article" date="2021" name="PeerJ">
        <title>Extensive microbial diversity within the chicken gut microbiome revealed by metagenomics and culture.</title>
        <authorList>
            <person name="Gilroy R."/>
            <person name="Ravi A."/>
            <person name="Getino M."/>
            <person name="Pursley I."/>
            <person name="Horton D.L."/>
            <person name="Alikhan N.F."/>
            <person name="Baker D."/>
            <person name="Gharbi K."/>
            <person name="Hall N."/>
            <person name="Watson M."/>
            <person name="Adriaenssens E.M."/>
            <person name="Foster-Nyarko E."/>
            <person name="Jarju S."/>
            <person name="Secka A."/>
            <person name="Antonio M."/>
            <person name="Oren A."/>
            <person name="Chaudhuri R.R."/>
            <person name="La Ragione R."/>
            <person name="Hildebrand F."/>
            <person name="Pallen M.J."/>
        </authorList>
    </citation>
    <scope>NUCLEOTIDE SEQUENCE</scope>
    <source>
        <strain evidence="4">14975</strain>
    </source>
</reference>
<dbReference type="InterPro" id="IPR000358">
    <property type="entry name" value="RNR_small_fam"/>
</dbReference>
<organism evidence="4 5">
    <name type="scientific">Candidatus Akkermansia intestinigallinarum</name>
    <dbReference type="NCBI Taxonomy" id="2838431"/>
    <lineage>
        <taxon>Bacteria</taxon>
        <taxon>Pseudomonadati</taxon>
        <taxon>Verrucomicrobiota</taxon>
        <taxon>Verrucomicrobiia</taxon>
        <taxon>Verrucomicrobiales</taxon>
        <taxon>Akkermansiaceae</taxon>
        <taxon>Akkermansia</taxon>
    </lineage>
</organism>
<comment type="caution">
    <text evidence="4">The sequence shown here is derived from an EMBL/GenBank/DDBJ whole genome shotgun (WGS) entry which is preliminary data.</text>
</comment>
<dbReference type="InterPro" id="IPR012348">
    <property type="entry name" value="RNR-like"/>
</dbReference>
<sequence>MRQQSIYTPDYINFNSEKLFLGKGKNSQRYDVLKYPFFDTMADKMMGQDWTHDEVNCVKDKQDFRFLSDAMKHAYTGVLQKLIFLDSIQGRGLLQSFGSIITLPELEACITVWQHFEIDKHSKSYTHILRSVYDNPTAVFDASFAIPELVKLTRSISEPYDDCFNAVTEYNYKLIKGQTITPAFEQELRRAIVRLFIEINILEGIRFYSGFATVWSMHYSQGLMERTGKVLQLICRDENLHLAITQYLLRLFRTAPEEGFRDAWEYWQPQIAELYSEALDQEYEWIGYLFRKGSFLGMTPDLARLYLRYLTDKRLRAIGEPPLFSGATQNPLEWIETYINNDLTENLPQESEILNYKMDILDQSITDSEIRKLQARLK</sequence>
<comment type="similarity">
    <text evidence="2">Belongs to the ribonucleoside diphosphate reductase small chain family.</text>
</comment>
<dbReference type="GO" id="GO:0009263">
    <property type="term" value="P:deoxyribonucleotide biosynthetic process"/>
    <property type="evidence" value="ECO:0007669"/>
    <property type="project" value="InterPro"/>
</dbReference>
<evidence type="ECO:0000313" key="4">
    <source>
        <dbReference type="EMBL" id="HIX19499.1"/>
    </source>
</evidence>
<evidence type="ECO:0000256" key="3">
    <source>
        <dbReference type="ARBA" id="ARBA00012274"/>
    </source>
</evidence>
<name>A0A9D1VAX1_9BACT</name>
<dbReference type="SUPFAM" id="SSF47240">
    <property type="entry name" value="Ferritin-like"/>
    <property type="match status" value="1"/>
</dbReference>
<evidence type="ECO:0000313" key="5">
    <source>
        <dbReference type="Proteomes" id="UP000823964"/>
    </source>
</evidence>
<dbReference type="EMBL" id="DXFQ01000046">
    <property type="protein sequence ID" value="HIX19499.1"/>
    <property type="molecule type" value="Genomic_DNA"/>
</dbReference>
<dbReference type="Proteomes" id="UP000823964">
    <property type="component" value="Unassembled WGS sequence"/>
</dbReference>
<dbReference type="InterPro" id="IPR009078">
    <property type="entry name" value="Ferritin-like_SF"/>
</dbReference>
<reference evidence="4" key="2">
    <citation type="submission" date="2021-04" db="EMBL/GenBank/DDBJ databases">
        <authorList>
            <person name="Gilroy R."/>
        </authorList>
    </citation>
    <scope>NUCLEOTIDE SEQUENCE</scope>
    <source>
        <strain evidence="4">14975</strain>
    </source>
</reference>
<dbReference type="PANTHER" id="PTHR23409">
    <property type="entry name" value="RIBONUCLEOSIDE-DIPHOSPHATE REDUCTASE SMALL CHAIN"/>
    <property type="match status" value="1"/>
</dbReference>
<dbReference type="AlphaFoldDB" id="A0A9D1VAX1"/>
<dbReference type="EC" id="1.17.4.1" evidence="3"/>
<proteinExistence type="inferred from homology"/>
<evidence type="ECO:0000256" key="1">
    <source>
        <dbReference type="ARBA" id="ARBA00001962"/>
    </source>
</evidence>
<gene>
    <name evidence="4" type="ORF">H9862_02720</name>
</gene>
<dbReference type="GO" id="GO:0004748">
    <property type="term" value="F:ribonucleoside-diphosphate reductase activity, thioredoxin disulfide as acceptor"/>
    <property type="evidence" value="ECO:0007669"/>
    <property type="project" value="UniProtKB-EC"/>
</dbReference>
<dbReference type="PANTHER" id="PTHR23409:SF18">
    <property type="entry name" value="RIBONUCLEOSIDE-DIPHOSPHATE REDUCTASE SUBUNIT M2"/>
    <property type="match status" value="1"/>
</dbReference>
<dbReference type="InterPro" id="IPR033909">
    <property type="entry name" value="RNR_small"/>
</dbReference>